<organism evidence="1">
    <name type="scientific">marine sediment metagenome</name>
    <dbReference type="NCBI Taxonomy" id="412755"/>
    <lineage>
        <taxon>unclassified sequences</taxon>
        <taxon>metagenomes</taxon>
        <taxon>ecological metagenomes</taxon>
    </lineage>
</organism>
<proteinExistence type="predicted"/>
<reference evidence="1" key="1">
    <citation type="journal article" date="2014" name="Front. Microbiol.">
        <title>High frequency of phylogenetically diverse reductive dehalogenase-homologous genes in deep subseafloor sedimentary metagenomes.</title>
        <authorList>
            <person name="Kawai M."/>
            <person name="Futagami T."/>
            <person name="Toyoda A."/>
            <person name="Takaki Y."/>
            <person name="Nishi S."/>
            <person name="Hori S."/>
            <person name="Arai W."/>
            <person name="Tsubouchi T."/>
            <person name="Morono Y."/>
            <person name="Uchiyama I."/>
            <person name="Ito T."/>
            <person name="Fujiyama A."/>
            <person name="Inagaki F."/>
            <person name="Takami H."/>
        </authorList>
    </citation>
    <scope>NUCLEOTIDE SEQUENCE</scope>
    <source>
        <strain evidence="1">Expedition CK06-06</strain>
    </source>
</reference>
<name>X1CQR6_9ZZZZ</name>
<protein>
    <recommendedName>
        <fullName evidence="2">CYTH domain-containing protein</fullName>
    </recommendedName>
</protein>
<evidence type="ECO:0008006" key="2">
    <source>
        <dbReference type="Google" id="ProtNLM"/>
    </source>
</evidence>
<accession>X1CQR6</accession>
<sequence length="44" mass="5108">MGQNQQELEVKLYLENLPALKGKLERLGAELTEARLHEVNLRFD</sequence>
<dbReference type="EMBL" id="BART01021287">
    <property type="protein sequence ID" value="GAG98438.1"/>
    <property type="molecule type" value="Genomic_DNA"/>
</dbReference>
<comment type="caution">
    <text evidence="1">The sequence shown here is derived from an EMBL/GenBank/DDBJ whole genome shotgun (WGS) entry which is preliminary data.</text>
</comment>
<feature type="non-terminal residue" evidence="1">
    <location>
        <position position="44"/>
    </location>
</feature>
<dbReference type="AlphaFoldDB" id="X1CQR6"/>
<gene>
    <name evidence="1" type="ORF">S01H4_39323</name>
</gene>
<evidence type="ECO:0000313" key="1">
    <source>
        <dbReference type="EMBL" id="GAG98438.1"/>
    </source>
</evidence>